<feature type="domain" description="SUZ" evidence="4">
    <location>
        <begin position="286"/>
        <end position="359"/>
    </location>
</feature>
<name>A0A2T7PUM4_POMCA</name>
<dbReference type="EMBL" id="PZQS01000002">
    <property type="protein sequence ID" value="PVD37122.1"/>
    <property type="molecule type" value="Genomic_DNA"/>
</dbReference>
<reference evidence="5 6" key="1">
    <citation type="submission" date="2018-04" db="EMBL/GenBank/DDBJ databases">
        <title>The genome of golden apple snail Pomacea canaliculata provides insight into stress tolerance and invasive adaptation.</title>
        <authorList>
            <person name="Liu C."/>
            <person name="Liu B."/>
            <person name="Ren Y."/>
            <person name="Zhang Y."/>
            <person name="Wang H."/>
            <person name="Li S."/>
            <person name="Jiang F."/>
            <person name="Yin L."/>
            <person name="Zhang G."/>
            <person name="Qian W."/>
            <person name="Fan W."/>
        </authorList>
    </citation>
    <scope>NUCLEOTIDE SEQUENCE [LARGE SCALE GENOMIC DNA]</scope>
    <source>
        <strain evidence="5">SZHN2017</strain>
        <tissue evidence="5">Muscle</tissue>
    </source>
</reference>
<dbReference type="CDD" id="cd02642">
    <property type="entry name" value="R3H_encore_like"/>
    <property type="match status" value="1"/>
</dbReference>
<feature type="region of interest" description="Disordered" evidence="2">
    <location>
        <begin position="439"/>
        <end position="491"/>
    </location>
</feature>
<evidence type="ECO:0000256" key="2">
    <source>
        <dbReference type="SAM" id="MobiDB-lite"/>
    </source>
</evidence>
<evidence type="ECO:0008006" key="7">
    <source>
        <dbReference type="Google" id="ProtNLM"/>
    </source>
</evidence>
<feature type="compositionally biased region" description="Polar residues" evidence="2">
    <location>
        <begin position="454"/>
        <end position="481"/>
    </location>
</feature>
<proteinExistence type="predicted"/>
<feature type="region of interest" description="Disordered" evidence="2">
    <location>
        <begin position="1023"/>
        <end position="1058"/>
    </location>
</feature>
<dbReference type="InterPro" id="IPR024771">
    <property type="entry name" value="SUZ"/>
</dbReference>
<dbReference type="PROSITE" id="PS51673">
    <property type="entry name" value="SUZ"/>
    <property type="match status" value="1"/>
</dbReference>
<dbReference type="PANTHER" id="PTHR15672">
    <property type="entry name" value="CAMP-REGULATED PHOSPHOPROTEIN 21 RELATED R3H DOMAIN CONTAINING PROTEIN"/>
    <property type="match status" value="1"/>
</dbReference>
<feature type="compositionally biased region" description="Polar residues" evidence="2">
    <location>
        <begin position="36"/>
        <end position="48"/>
    </location>
</feature>
<feature type="compositionally biased region" description="Basic and acidic residues" evidence="2">
    <location>
        <begin position="315"/>
        <end position="326"/>
    </location>
</feature>
<gene>
    <name evidence="5" type="ORF">C0Q70_04117</name>
</gene>
<feature type="compositionally biased region" description="Polar residues" evidence="2">
    <location>
        <begin position="356"/>
        <end position="367"/>
    </location>
</feature>
<comment type="caution">
    <text evidence="5">The sequence shown here is derived from an EMBL/GenBank/DDBJ whole genome shotgun (WGS) entry which is preliminary data.</text>
</comment>
<feature type="compositionally biased region" description="Polar residues" evidence="2">
    <location>
        <begin position="57"/>
        <end position="66"/>
    </location>
</feature>
<dbReference type="GO" id="GO:0003676">
    <property type="term" value="F:nucleic acid binding"/>
    <property type="evidence" value="ECO:0007669"/>
    <property type="project" value="UniProtKB-UniRule"/>
</dbReference>
<feature type="compositionally biased region" description="Low complexity" evidence="2">
    <location>
        <begin position="557"/>
        <end position="571"/>
    </location>
</feature>
<feature type="region of interest" description="Disordered" evidence="2">
    <location>
        <begin position="1"/>
        <end position="80"/>
    </location>
</feature>
<feature type="region of interest" description="Disordered" evidence="2">
    <location>
        <begin position="306"/>
        <end position="367"/>
    </location>
</feature>
<evidence type="ECO:0000259" key="4">
    <source>
        <dbReference type="PROSITE" id="PS51673"/>
    </source>
</evidence>
<feature type="region of interest" description="Disordered" evidence="2">
    <location>
        <begin position="819"/>
        <end position="842"/>
    </location>
</feature>
<dbReference type="Gene3D" id="3.30.1370.50">
    <property type="entry name" value="R3H-like domain"/>
    <property type="match status" value="1"/>
</dbReference>
<keyword evidence="1" id="KW-0597">Phosphoprotein</keyword>
<dbReference type="SUPFAM" id="SSF82708">
    <property type="entry name" value="R3H domain"/>
    <property type="match status" value="1"/>
</dbReference>
<sequence>MAEPERRPGKTPLLKQPEIEEAEEEEGSKTSEESPVNGSRSCSDSETTIPVLRQESLVLQPSNGSGDLSPEDENSSSPPVILHQGLQSLMSQDSTAGDGIKNNHISVPSKTKQLMRGTAICDGASPPPLLFPEVKVITTPAPESDEVPCDCGSQAPVLGQPYGDTVSTRSHLQKDNSQSSDAGTCSSLSRESSVEKYAYKDNTGVDLLDFIKKTLFKSAKDKKMLLQLEKDFKRFVADPKDQFLQLSEMCSYDRMLVHRLAAFYGMDHNINQTGKCVIVSKTKYTRVPDFSCEEYLKKNPDSVEQKKKILLKKPHSMEERGSRTGDKSQYTGNRAKSLSLEERQRSYDEKRRQIFGSASQDETTSYSLIEDDASCNANKSGLMNRDWSSTESSGYGTEDGQRRGPRGFITKSNSYGGNPAIHLDPLNLRTRSLSKADSIQSGHYEGLPVRSGKLTATSPEHSDQSPLSRCSSTDVSHSPSHVQPHVNADGSIYRYNPNEPPPWLVSSNTPQQPPNCSLIYSANVQYQDTADLCNRFAGITVGMPVEGTVESQHMVPLHHQQPQQQPQSLQHQHQHHPLLVSPSLTQPLPSNQQFPVSHTQFSAMQAPYYSNPQILTGQPVRYISYIPGHNTAVDAQGQSFSLSNPGTSSIPSGIVSYSVHPQPQNYSGVFMSANSPMQTSIPDQTSIGPNTAYAQTIFTGPLGESNGSGSPYSIPYVPANGVYSYTTYNPAGNSVGPGQVGPAGAFYGAPPQSSSPQLSFAGFAPGPGSQSTLRPATPPSQLHHAHGLTVSIAQPLNYHSQQGAGTGLGTGIGGISGHISHHTVSSPTQFHPGTIFSSSPQFPGQVRPVGQVVQMPVGANTNVATAGPASGHAVPHSHHPTHHSAPPLHHSQSFSVLRAGPANTNVTSNTTHLSMNPATNGTPTPPQQVGPSPHPVMPIKSMSMGCMRPHGGASTPDKDSLGVGMGIPGVTTFIPGINQTTAMQFPAQIVASGIRPAQQGEYRMVGAASIRPQIQPLHLALPQQPGQPVKHSRGGCSRQSRTSKRYRSGGSNSDVLMTPSTPVATVVSADGVVQSVVNRSEMDCCHQQSLIKKRLDIAEGYIDTTIVFIQSSEHSHGYLHFSIKPLTTSKLQQH</sequence>
<dbReference type="PROSITE" id="PS51061">
    <property type="entry name" value="R3H"/>
    <property type="match status" value="1"/>
</dbReference>
<evidence type="ECO:0000313" key="6">
    <source>
        <dbReference type="Proteomes" id="UP000245119"/>
    </source>
</evidence>
<feature type="region of interest" description="Disordered" evidence="2">
    <location>
        <begin position="557"/>
        <end position="576"/>
    </location>
</feature>
<evidence type="ECO:0000256" key="1">
    <source>
        <dbReference type="ARBA" id="ARBA00022553"/>
    </source>
</evidence>
<dbReference type="Proteomes" id="UP000245119">
    <property type="component" value="Linkage Group LG2"/>
</dbReference>
<feature type="region of interest" description="Disordered" evidence="2">
    <location>
        <begin position="162"/>
        <end position="187"/>
    </location>
</feature>
<feature type="compositionally biased region" description="Pro residues" evidence="2">
    <location>
        <begin position="923"/>
        <end position="932"/>
    </location>
</feature>
<feature type="region of interest" description="Disordered" evidence="2">
    <location>
        <begin position="861"/>
        <end position="932"/>
    </location>
</feature>
<feature type="compositionally biased region" description="Basic and acidic residues" evidence="2">
    <location>
        <begin position="339"/>
        <end position="352"/>
    </location>
</feature>
<feature type="compositionally biased region" description="Polar residues" evidence="2">
    <location>
        <begin position="1049"/>
        <end position="1058"/>
    </location>
</feature>
<feature type="domain" description="R3H" evidence="3">
    <location>
        <begin position="222"/>
        <end position="285"/>
    </location>
</feature>
<dbReference type="InterPro" id="IPR051937">
    <property type="entry name" value="R3H_domain_containing"/>
</dbReference>
<dbReference type="InterPro" id="IPR001374">
    <property type="entry name" value="R3H_dom"/>
</dbReference>
<keyword evidence="6" id="KW-1185">Reference proteome</keyword>
<feature type="compositionally biased region" description="Polar residues" evidence="2">
    <location>
        <begin position="379"/>
        <end position="395"/>
    </location>
</feature>
<dbReference type="PANTHER" id="PTHR15672:SF8">
    <property type="entry name" value="PROTEIN ENCORE"/>
    <property type="match status" value="1"/>
</dbReference>
<evidence type="ECO:0000313" key="5">
    <source>
        <dbReference type="EMBL" id="PVD37122.1"/>
    </source>
</evidence>
<feature type="region of interest" description="Disordered" evidence="2">
    <location>
        <begin position="379"/>
        <end position="418"/>
    </location>
</feature>
<feature type="compositionally biased region" description="Polar residues" evidence="2">
    <location>
        <begin position="826"/>
        <end position="839"/>
    </location>
</feature>
<organism evidence="5 6">
    <name type="scientific">Pomacea canaliculata</name>
    <name type="common">Golden apple snail</name>
    <dbReference type="NCBI Taxonomy" id="400727"/>
    <lineage>
        <taxon>Eukaryota</taxon>
        <taxon>Metazoa</taxon>
        <taxon>Spiralia</taxon>
        <taxon>Lophotrochozoa</taxon>
        <taxon>Mollusca</taxon>
        <taxon>Gastropoda</taxon>
        <taxon>Caenogastropoda</taxon>
        <taxon>Architaenioglossa</taxon>
        <taxon>Ampullarioidea</taxon>
        <taxon>Ampullariidae</taxon>
        <taxon>Pomacea</taxon>
    </lineage>
</organism>
<dbReference type="SMART" id="SM00393">
    <property type="entry name" value="R3H"/>
    <property type="match status" value="1"/>
</dbReference>
<accession>A0A2T7PUM4</accession>
<feature type="compositionally biased region" description="Polar residues" evidence="2">
    <location>
        <begin position="902"/>
        <end position="922"/>
    </location>
</feature>
<dbReference type="AlphaFoldDB" id="A0A2T7PUM4"/>
<feature type="compositionally biased region" description="Polar residues" evidence="2">
    <location>
        <begin position="327"/>
        <end position="336"/>
    </location>
</feature>
<protein>
    <recommendedName>
        <fullName evidence="7">R3H domain-containing protein</fullName>
    </recommendedName>
</protein>
<dbReference type="OrthoDB" id="278430at2759"/>
<dbReference type="InterPro" id="IPR036867">
    <property type="entry name" value="R3H_dom_sf"/>
</dbReference>
<dbReference type="Pfam" id="PF01424">
    <property type="entry name" value="R3H"/>
    <property type="match status" value="1"/>
</dbReference>
<evidence type="ECO:0000259" key="3">
    <source>
        <dbReference type="PROSITE" id="PS51061"/>
    </source>
</evidence>
<feature type="compositionally biased region" description="Polar residues" evidence="2">
    <location>
        <begin position="165"/>
        <end position="187"/>
    </location>
</feature>